<protein>
    <recommendedName>
        <fullName evidence="3">Chorismate mutase domain-containing protein</fullName>
    </recommendedName>
</protein>
<dbReference type="InterPro" id="IPR036979">
    <property type="entry name" value="CM_dom_sf"/>
</dbReference>
<evidence type="ECO:0000313" key="4">
    <source>
        <dbReference type="EMBL" id="KIM77827.1"/>
    </source>
</evidence>
<dbReference type="GO" id="GO:0046417">
    <property type="term" value="P:chorismate metabolic process"/>
    <property type="evidence" value="ECO:0007669"/>
    <property type="project" value="InterPro"/>
</dbReference>
<dbReference type="Pfam" id="PF01817">
    <property type="entry name" value="CM_2"/>
    <property type="match status" value="1"/>
</dbReference>
<keyword evidence="2" id="KW-0732">Signal</keyword>
<dbReference type="InterPro" id="IPR002701">
    <property type="entry name" value="CM_II_prokaryot"/>
</dbReference>
<dbReference type="InterPro" id="IPR036263">
    <property type="entry name" value="Chorismate_II_sf"/>
</dbReference>
<sequence length="156" mass="17223">MKVSSLIFLAPFLFVSGASADSDNLDFAKKCLNLPLPKLHPENDTRPTPWASEAKINGSYCCSSLDEIRDKIDEVDIQLVQLLGIRTQLDAQAAFWKSTRASVNVPSRNIEVINEAIGNATQDGAAKFIVNATFFALLDSSVDYEDCVWDSFHPQK</sequence>
<feature type="signal peptide" evidence="2">
    <location>
        <begin position="1"/>
        <end position="20"/>
    </location>
</feature>
<dbReference type="GO" id="GO:0009697">
    <property type="term" value="P:salicylic acid biosynthetic process"/>
    <property type="evidence" value="ECO:0007669"/>
    <property type="project" value="TreeGrafter"/>
</dbReference>
<dbReference type="SMART" id="SM00830">
    <property type="entry name" value="CM_2"/>
    <property type="match status" value="1"/>
</dbReference>
<dbReference type="AlphaFoldDB" id="A0A0C3BKG0"/>
<dbReference type="Proteomes" id="UP000054166">
    <property type="component" value="Unassembled WGS sequence"/>
</dbReference>
<dbReference type="SUPFAM" id="SSF48600">
    <property type="entry name" value="Chorismate mutase II"/>
    <property type="match status" value="1"/>
</dbReference>
<dbReference type="GO" id="GO:0004106">
    <property type="term" value="F:chorismate mutase activity"/>
    <property type="evidence" value="ECO:0007669"/>
    <property type="project" value="InterPro"/>
</dbReference>
<evidence type="ECO:0000259" key="3">
    <source>
        <dbReference type="PROSITE" id="PS51168"/>
    </source>
</evidence>
<keyword evidence="1" id="KW-0413">Isomerase</keyword>
<keyword evidence="5" id="KW-1185">Reference proteome</keyword>
<dbReference type="PROSITE" id="PS51168">
    <property type="entry name" value="CHORISMATE_MUT_2"/>
    <property type="match status" value="1"/>
</dbReference>
<feature type="domain" description="Chorismate mutase" evidence="3">
    <location>
        <begin position="59"/>
        <end position="149"/>
    </location>
</feature>
<evidence type="ECO:0000313" key="5">
    <source>
        <dbReference type="Proteomes" id="UP000054166"/>
    </source>
</evidence>
<dbReference type="InterPro" id="IPR051331">
    <property type="entry name" value="Chorismate_mutase-related"/>
</dbReference>
<evidence type="ECO:0000256" key="1">
    <source>
        <dbReference type="ARBA" id="ARBA00023235"/>
    </source>
</evidence>
<accession>A0A0C3BKG0</accession>
<proteinExistence type="predicted"/>
<dbReference type="PANTHER" id="PTHR38041:SF1">
    <property type="entry name" value="CHORISMATE MUTASE"/>
    <property type="match status" value="1"/>
</dbReference>
<evidence type="ECO:0000256" key="2">
    <source>
        <dbReference type="SAM" id="SignalP"/>
    </source>
</evidence>
<dbReference type="Gene3D" id="1.20.59.10">
    <property type="entry name" value="Chorismate mutase"/>
    <property type="match status" value="1"/>
</dbReference>
<dbReference type="OrthoDB" id="2843337at2759"/>
<dbReference type="EMBL" id="KN833021">
    <property type="protein sequence ID" value="KIM77827.1"/>
    <property type="molecule type" value="Genomic_DNA"/>
</dbReference>
<gene>
    <name evidence="4" type="ORF">PILCRDRAFT_610417</name>
</gene>
<dbReference type="HOGENOM" id="CLU_128848_0_0_1"/>
<name>A0A0C3BKG0_PILCF</name>
<reference evidence="4 5" key="1">
    <citation type="submission" date="2014-04" db="EMBL/GenBank/DDBJ databases">
        <authorList>
            <consortium name="DOE Joint Genome Institute"/>
            <person name="Kuo A."/>
            <person name="Tarkka M."/>
            <person name="Buscot F."/>
            <person name="Kohler A."/>
            <person name="Nagy L.G."/>
            <person name="Floudas D."/>
            <person name="Copeland A."/>
            <person name="Barry K.W."/>
            <person name="Cichocki N."/>
            <person name="Veneault-Fourrey C."/>
            <person name="LaButti K."/>
            <person name="Lindquist E.A."/>
            <person name="Lipzen A."/>
            <person name="Lundell T."/>
            <person name="Morin E."/>
            <person name="Murat C."/>
            <person name="Sun H."/>
            <person name="Tunlid A."/>
            <person name="Henrissat B."/>
            <person name="Grigoriev I.V."/>
            <person name="Hibbett D.S."/>
            <person name="Martin F."/>
            <person name="Nordberg H.P."/>
            <person name="Cantor M.N."/>
            <person name="Hua S.X."/>
        </authorList>
    </citation>
    <scope>NUCLEOTIDE SEQUENCE [LARGE SCALE GENOMIC DNA]</scope>
    <source>
        <strain evidence="4 5">F 1598</strain>
    </source>
</reference>
<organism evidence="4 5">
    <name type="scientific">Piloderma croceum (strain F 1598)</name>
    <dbReference type="NCBI Taxonomy" id="765440"/>
    <lineage>
        <taxon>Eukaryota</taxon>
        <taxon>Fungi</taxon>
        <taxon>Dikarya</taxon>
        <taxon>Basidiomycota</taxon>
        <taxon>Agaricomycotina</taxon>
        <taxon>Agaricomycetes</taxon>
        <taxon>Agaricomycetidae</taxon>
        <taxon>Atheliales</taxon>
        <taxon>Atheliaceae</taxon>
        <taxon>Piloderma</taxon>
    </lineage>
</organism>
<reference evidence="5" key="2">
    <citation type="submission" date="2015-01" db="EMBL/GenBank/DDBJ databases">
        <title>Evolutionary Origins and Diversification of the Mycorrhizal Mutualists.</title>
        <authorList>
            <consortium name="DOE Joint Genome Institute"/>
            <consortium name="Mycorrhizal Genomics Consortium"/>
            <person name="Kohler A."/>
            <person name="Kuo A."/>
            <person name="Nagy L.G."/>
            <person name="Floudas D."/>
            <person name="Copeland A."/>
            <person name="Barry K.W."/>
            <person name="Cichocki N."/>
            <person name="Veneault-Fourrey C."/>
            <person name="LaButti K."/>
            <person name="Lindquist E.A."/>
            <person name="Lipzen A."/>
            <person name="Lundell T."/>
            <person name="Morin E."/>
            <person name="Murat C."/>
            <person name="Riley R."/>
            <person name="Ohm R."/>
            <person name="Sun H."/>
            <person name="Tunlid A."/>
            <person name="Henrissat B."/>
            <person name="Grigoriev I.V."/>
            <person name="Hibbett D.S."/>
            <person name="Martin F."/>
        </authorList>
    </citation>
    <scope>NUCLEOTIDE SEQUENCE [LARGE SCALE GENOMIC DNA]</scope>
    <source>
        <strain evidence="5">F 1598</strain>
    </source>
</reference>
<dbReference type="PANTHER" id="PTHR38041">
    <property type="entry name" value="CHORISMATE MUTASE"/>
    <property type="match status" value="1"/>
</dbReference>
<feature type="chain" id="PRO_5002161972" description="Chorismate mutase domain-containing protein" evidence="2">
    <location>
        <begin position="21"/>
        <end position="156"/>
    </location>
</feature>
<dbReference type="InParanoid" id="A0A0C3BKG0"/>